<reference evidence="1" key="2">
    <citation type="submission" date="2011-02" db="EMBL/GenBank/DDBJ databases">
        <authorList>
            <person name="MacLean D."/>
        </authorList>
    </citation>
    <scope>NUCLEOTIDE SEQUENCE</scope>
</reference>
<accession>F0WUY6</accession>
<reference evidence="1" key="1">
    <citation type="journal article" date="2011" name="PLoS Biol.">
        <title>Gene gain and loss during evolution of obligate parasitism in the white rust pathogen of Arabidopsis thaliana.</title>
        <authorList>
            <person name="Kemen E."/>
            <person name="Gardiner A."/>
            <person name="Schultz-Larsen T."/>
            <person name="Kemen A.C."/>
            <person name="Balmuth A.L."/>
            <person name="Robert-Seilaniantz A."/>
            <person name="Bailey K."/>
            <person name="Holub E."/>
            <person name="Studholme D.J."/>
            <person name="Maclean D."/>
            <person name="Jones J.D."/>
        </authorList>
    </citation>
    <scope>NUCLEOTIDE SEQUENCE</scope>
</reference>
<dbReference type="HOGENOM" id="CLU_1087466_0_0_1"/>
<evidence type="ECO:0000313" key="1">
    <source>
        <dbReference type="EMBL" id="CCA25222.1"/>
    </source>
</evidence>
<sequence length="256" mass="28634">MVIKNLPEVISTNHRRCVLAHHEALTDACHACVLQLDRAAVTTKKLTTSSFLAFLGGDFREPRLASCIIESLLDPEIKCRQFEFLPHAMCSYETLDRKIPSHKRPFSSISHVPSIAKPEKFASITAMIDAQKQKQLHQPTAPISSPMTSTDNPIEAKPPSQFSTTPNVMVATWTGNDLKCLEHLTLYYDVLLISLVRKYVSMRSVKERLLVDEFCGKLTIEKEANLVVHTLRAISVVQVRELVDDNGALLSAKRSL</sequence>
<gene>
    <name evidence="1" type="primary">AlNc14C282G10133</name>
    <name evidence="1" type="ORF">ALNC14_113660</name>
</gene>
<dbReference type="EMBL" id="FR824327">
    <property type="protein sequence ID" value="CCA25222.1"/>
    <property type="molecule type" value="Genomic_DNA"/>
</dbReference>
<organism evidence="1">
    <name type="scientific">Albugo laibachii Nc14</name>
    <dbReference type="NCBI Taxonomy" id="890382"/>
    <lineage>
        <taxon>Eukaryota</taxon>
        <taxon>Sar</taxon>
        <taxon>Stramenopiles</taxon>
        <taxon>Oomycota</taxon>
        <taxon>Peronosporomycetes</taxon>
        <taxon>Albuginales</taxon>
        <taxon>Albuginaceae</taxon>
        <taxon>Albugo</taxon>
    </lineage>
</organism>
<proteinExistence type="predicted"/>
<dbReference type="AlphaFoldDB" id="F0WUY6"/>
<name>F0WUY6_9STRA</name>
<protein>
    <submittedName>
        <fullName evidence="1">AlNc14C282G10133 protein</fullName>
    </submittedName>
</protein>